<organism evidence="2 3">
    <name type="scientific">Apatococcus lobatus</name>
    <dbReference type="NCBI Taxonomy" id="904363"/>
    <lineage>
        <taxon>Eukaryota</taxon>
        <taxon>Viridiplantae</taxon>
        <taxon>Chlorophyta</taxon>
        <taxon>core chlorophytes</taxon>
        <taxon>Trebouxiophyceae</taxon>
        <taxon>Chlorellales</taxon>
        <taxon>Chlorellaceae</taxon>
        <taxon>Apatococcus</taxon>
    </lineage>
</organism>
<gene>
    <name evidence="2" type="ORF">WJX74_000964</name>
</gene>
<dbReference type="SUPFAM" id="SSF52540">
    <property type="entry name" value="P-loop containing nucleoside triphosphate hydrolases"/>
    <property type="match status" value="1"/>
</dbReference>
<dbReference type="Pfam" id="PF00485">
    <property type="entry name" value="PRK"/>
    <property type="match status" value="1"/>
</dbReference>
<evidence type="ECO:0000259" key="1">
    <source>
        <dbReference type="Pfam" id="PF00485"/>
    </source>
</evidence>
<feature type="domain" description="Phosphoribulokinase/uridine kinase" evidence="1">
    <location>
        <begin position="45"/>
        <end position="194"/>
    </location>
</feature>
<dbReference type="PANTHER" id="PTHR10285">
    <property type="entry name" value="URIDINE KINASE"/>
    <property type="match status" value="1"/>
</dbReference>
<accession>A0AAW1S1G3</accession>
<sequence>MTCMQAQALSAPETLQAGSFDEAVQTLSDRVLAANPTQSAASRWVIGISGVPGSGKSTIAKAVAAHLNELQKDQHFAVAVGMDGFHYTRAQLDGMEDPEEAHAKRGAHWTFNGPSFVKAISELKQAVHSKLPSFDHNVKDPVEDDIEVLEHHQVVIVEGNYLHLDLDPWNQLASLWDDSWYLDCDMEVAMQRVFDRFLTMGLCSHEAQHRLDDNDSRNAELIASYAHCAQLIIKCAVDAAADEAMKAEE</sequence>
<evidence type="ECO:0000313" key="3">
    <source>
        <dbReference type="Proteomes" id="UP001438707"/>
    </source>
</evidence>
<dbReference type="EMBL" id="JALJOS010000004">
    <property type="protein sequence ID" value="KAK9839948.1"/>
    <property type="molecule type" value="Genomic_DNA"/>
</dbReference>
<comment type="caution">
    <text evidence="2">The sequence shown here is derived from an EMBL/GenBank/DDBJ whole genome shotgun (WGS) entry which is preliminary data.</text>
</comment>
<reference evidence="2 3" key="1">
    <citation type="journal article" date="2024" name="Nat. Commun.">
        <title>Phylogenomics reveals the evolutionary origins of lichenization in chlorophyte algae.</title>
        <authorList>
            <person name="Puginier C."/>
            <person name="Libourel C."/>
            <person name="Otte J."/>
            <person name="Skaloud P."/>
            <person name="Haon M."/>
            <person name="Grisel S."/>
            <person name="Petersen M."/>
            <person name="Berrin J.G."/>
            <person name="Delaux P.M."/>
            <person name="Dal Grande F."/>
            <person name="Keller J."/>
        </authorList>
    </citation>
    <scope>NUCLEOTIDE SEQUENCE [LARGE SCALE GENOMIC DNA]</scope>
    <source>
        <strain evidence="2 3">SAG 2145</strain>
    </source>
</reference>
<dbReference type="AlphaFoldDB" id="A0AAW1S1G3"/>
<dbReference type="InterPro" id="IPR027417">
    <property type="entry name" value="P-loop_NTPase"/>
</dbReference>
<dbReference type="Proteomes" id="UP001438707">
    <property type="component" value="Unassembled WGS sequence"/>
</dbReference>
<protein>
    <recommendedName>
        <fullName evidence="1">Phosphoribulokinase/uridine kinase domain-containing protein</fullName>
    </recommendedName>
</protein>
<proteinExistence type="predicted"/>
<evidence type="ECO:0000313" key="2">
    <source>
        <dbReference type="EMBL" id="KAK9839948.1"/>
    </source>
</evidence>
<keyword evidence="3" id="KW-1185">Reference proteome</keyword>
<dbReference type="GO" id="GO:0005524">
    <property type="term" value="F:ATP binding"/>
    <property type="evidence" value="ECO:0007669"/>
    <property type="project" value="InterPro"/>
</dbReference>
<dbReference type="Gene3D" id="3.40.50.300">
    <property type="entry name" value="P-loop containing nucleotide triphosphate hydrolases"/>
    <property type="match status" value="3"/>
</dbReference>
<name>A0AAW1S1G3_9CHLO</name>
<dbReference type="GO" id="GO:0016301">
    <property type="term" value="F:kinase activity"/>
    <property type="evidence" value="ECO:0007669"/>
    <property type="project" value="InterPro"/>
</dbReference>
<dbReference type="InterPro" id="IPR006083">
    <property type="entry name" value="PRK/URK"/>
</dbReference>